<proteinExistence type="predicted"/>
<reference evidence="1" key="1">
    <citation type="journal article" date="2021" name="Environ. Microbiol.">
        <title>Gene family expansions and transcriptome signatures uncover fungal adaptations to wood decay.</title>
        <authorList>
            <person name="Hage H."/>
            <person name="Miyauchi S."/>
            <person name="Viragh M."/>
            <person name="Drula E."/>
            <person name="Min B."/>
            <person name="Chaduli D."/>
            <person name="Navarro D."/>
            <person name="Favel A."/>
            <person name="Norest M."/>
            <person name="Lesage-Meessen L."/>
            <person name="Balint B."/>
            <person name="Merenyi Z."/>
            <person name="de Eugenio L."/>
            <person name="Morin E."/>
            <person name="Martinez A.T."/>
            <person name="Baldrian P."/>
            <person name="Stursova M."/>
            <person name="Martinez M.J."/>
            <person name="Novotny C."/>
            <person name="Magnuson J.K."/>
            <person name="Spatafora J.W."/>
            <person name="Maurice S."/>
            <person name="Pangilinan J."/>
            <person name="Andreopoulos W."/>
            <person name="LaButti K."/>
            <person name="Hundley H."/>
            <person name="Na H."/>
            <person name="Kuo A."/>
            <person name="Barry K."/>
            <person name="Lipzen A."/>
            <person name="Henrissat B."/>
            <person name="Riley R."/>
            <person name="Ahrendt S."/>
            <person name="Nagy L.G."/>
            <person name="Grigoriev I.V."/>
            <person name="Martin F."/>
            <person name="Rosso M.N."/>
        </authorList>
    </citation>
    <scope>NUCLEOTIDE SEQUENCE</scope>
    <source>
        <strain evidence="1">CBS 384.51</strain>
    </source>
</reference>
<evidence type="ECO:0000313" key="2">
    <source>
        <dbReference type="Proteomes" id="UP001055072"/>
    </source>
</evidence>
<name>A0ACB8U922_9APHY</name>
<accession>A0ACB8U922</accession>
<sequence length="191" mass="20845">MHDAMELSRPTMCGLSSQYGRVLTRRKTFRRRSNFGHPFVITCSRLASQQNLTKYYKYLTLPSANCNICSRTSIAEPSSQMPDVVFKNDMDHPVHIGIWAVWLHCYTNALAPGASWTVHLAGIPYTIEIRAGDTDTHFHDGTSGEALNKIGNAYAQGTASVLTAVGWGLGMIGLGGPVARMASGHFTTQAL</sequence>
<evidence type="ECO:0000313" key="1">
    <source>
        <dbReference type="EMBL" id="KAI0090460.1"/>
    </source>
</evidence>
<dbReference type="EMBL" id="MU274908">
    <property type="protein sequence ID" value="KAI0090460.1"/>
    <property type="molecule type" value="Genomic_DNA"/>
</dbReference>
<gene>
    <name evidence="1" type="ORF">BDY19DRAFT_1047591</name>
</gene>
<protein>
    <submittedName>
        <fullName evidence="1">Uncharacterized protein</fullName>
    </submittedName>
</protein>
<comment type="caution">
    <text evidence="1">The sequence shown here is derived from an EMBL/GenBank/DDBJ whole genome shotgun (WGS) entry which is preliminary data.</text>
</comment>
<organism evidence="1 2">
    <name type="scientific">Irpex rosettiformis</name>
    <dbReference type="NCBI Taxonomy" id="378272"/>
    <lineage>
        <taxon>Eukaryota</taxon>
        <taxon>Fungi</taxon>
        <taxon>Dikarya</taxon>
        <taxon>Basidiomycota</taxon>
        <taxon>Agaricomycotina</taxon>
        <taxon>Agaricomycetes</taxon>
        <taxon>Polyporales</taxon>
        <taxon>Irpicaceae</taxon>
        <taxon>Irpex</taxon>
    </lineage>
</organism>
<dbReference type="Proteomes" id="UP001055072">
    <property type="component" value="Unassembled WGS sequence"/>
</dbReference>
<keyword evidence="2" id="KW-1185">Reference proteome</keyword>